<keyword evidence="2" id="KW-0472">Membrane</keyword>
<accession>A0AAV9PUB7</accession>
<evidence type="ECO:0000256" key="1">
    <source>
        <dbReference type="SAM" id="MobiDB-lite"/>
    </source>
</evidence>
<protein>
    <submittedName>
        <fullName evidence="3">Uncharacterized protein</fullName>
    </submittedName>
</protein>
<evidence type="ECO:0000313" key="3">
    <source>
        <dbReference type="EMBL" id="KAK5529736.1"/>
    </source>
</evidence>
<keyword evidence="2" id="KW-0812">Transmembrane</keyword>
<keyword evidence="2" id="KW-1133">Transmembrane helix</keyword>
<sequence length="225" mass="25394">MAPSKTETETMAPSEDSGSGGNNYIWLIFVVLVALGFIVAGCWGYYRRWYKNAQRKRDQAILDAEHQAERAWLAQHPPTYSPLPALPSPAAAGHRGRQRHRQALRTSYRQSLRTTFETEIEAEIEGQILQRPPPTHLPLYSELDPQGQPPAYNENGNDNVSLDLEEGRQALREGAASTLARVYDRNSRSRDSFLTGRWHMWRGGSDSPRTSFEDIELGQMRPASS</sequence>
<feature type="transmembrane region" description="Helical" evidence="2">
    <location>
        <begin position="24"/>
        <end position="46"/>
    </location>
</feature>
<evidence type="ECO:0000256" key="2">
    <source>
        <dbReference type="SAM" id="Phobius"/>
    </source>
</evidence>
<evidence type="ECO:0000313" key="4">
    <source>
        <dbReference type="Proteomes" id="UP001345827"/>
    </source>
</evidence>
<proteinExistence type="predicted"/>
<gene>
    <name evidence="3" type="ORF">LTR25_009515</name>
</gene>
<organism evidence="3 4">
    <name type="scientific">Vermiconidia calcicola</name>
    <dbReference type="NCBI Taxonomy" id="1690605"/>
    <lineage>
        <taxon>Eukaryota</taxon>
        <taxon>Fungi</taxon>
        <taxon>Dikarya</taxon>
        <taxon>Ascomycota</taxon>
        <taxon>Pezizomycotina</taxon>
        <taxon>Dothideomycetes</taxon>
        <taxon>Dothideomycetidae</taxon>
        <taxon>Mycosphaerellales</taxon>
        <taxon>Extremaceae</taxon>
        <taxon>Vermiconidia</taxon>
    </lineage>
</organism>
<dbReference type="AlphaFoldDB" id="A0AAV9PUB7"/>
<comment type="caution">
    <text evidence="3">The sequence shown here is derived from an EMBL/GenBank/DDBJ whole genome shotgun (WGS) entry which is preliminary data.</text>
</comment>
<keyword evidence="4" id="KW-1185">Reference proteome</keyword>
<dbReference type="Proteomes" id="UP001345827">
    <property type="component" value="Unassembled WGS sequence"/>
</dbReference>
<reference evidence="3 4" key="1">
    <citation type="submission" date="2023-06" db="EMBL/GenBank/DDBJ databases">
        <title>Black Yeasts Isolated from many extreme environments.</title>
        <authorList>
            <person name="Coleine C."/>
            <person name="Stajich J.E."/>
            <person name="Selbmann L."/>
        </authorList>
    </citation>
    <scope>NUCLEOTIDE SEQUENCE [LARGE SCALE GENOMIC DNA]</scope>
    <source>
        <strain evidence="3 4">CCFEE 5887</strain>
    </source>
</reference>
<feature type="region of interest" description="Disordered" evidence="1">
    <location>
        <begin position="131"/>
        <end position="160"/>
    </location>
</feature>
<dbReference type="EMBL" id="JAXLQG010000021">
    <property type="protein sequence ID" value="KAK5529736.1"/>
    <property type="molecule type" value="Genomic_DNA"/>
</dbReference>
<feature type="region of interest" description="Disordered" evidence="1">
    <location>
        <begin position="204"/>
        <end position="225"/>
    </location>
</feature>
<name>A0AAV9PUB7_9PEZI</name>